<dbReference type="PANTHER" id="PTHR43280:SF28">
    <property type="entry name" value="HTH-TYPE TRANSCRIPTIONAL ACTIVATOR RHAS"/>
    <property type="match status" value="1"/>
</dbReference>
<gene>
    <name evidence="5" type="ORF">ESZ91_02240</name>
</gene>
<dbReference type="PRINTS" id="PR00032">
    <property type="entry name" value="HTHARAC"/>
</dbReference>
<dbReference type="PROSITE" id="PS00041">
    <property type="entry name" value="HTH_ARAC_FAMILY_1"/>
    <property type="match status" value="1"/>
</dbReference>
<dbReference type="GO" id="GO:0043565">
    <property type="term" value="F:sequence-specific DNA binding"/>
    <property type="evidence" value="ECO:0007669"/>
    <property type="project" value="InterPro"/>
</dbReference>
<dbReference type="InterPro" id="IPR020449">
    <property type="entry name" value="Tscrpt_reg_AraC-type_HTH"/>
</dbReference>
<dbReference type="Pfam" id="PF02311">
    <property type="entry name" value="AraC_binding"/>
    <property type="match status" value="1"/>
</dbReference>
<comment type="caution">
    <text evidence="5">The sequence shown here is derived from an EMBL/GenBank/DDBJ whole genome shotgun (WGS) entry which is preliminary data.</text>
</comment>
<dbReference type="Proteomes" id="UP000291269">
    <property type="component" value="Unassembled WGS sequence"/>
</dbReference>
<dbReference type="Pfam" id="PF12833">
    <property type="entry name" value="HTH_18"/>
    <property type="match status" value="1"/>
</dbReference>
<proteinExistence type="predicted"/>
<evidence type="ECO:0000256" key="1">
    <source>
        <dbReference type="ARBA" id="ARBA00023015"/>
    </source>
</evidence>
<organism evidence="5 6">
    <name type="scientific">Candidatus Borkfalkia ceftriaxoniphila</name>
    <dbReference type="NCBI Taxonomy" id="2508949"/>
    <lineage>
        <taxon>Bacteria</taxon>
        <taxon>Bacillati</taxon>
        <taxon>Bacillota</taxon>
        <taxon>Clostridia</taxon>
        <taxon>Christensenellales</taxon>
        <taxon>Christensenellaceae</taxon>
        <taxon>Candidatus Borkfalkia</taxon>
    </lineage>
</organism>
<keyword evidence="6" id="KW-1185">Reference proteome</keyword>
<name>A0A4Q2K9H5_9FIRM</name>
<dbReference type="InterPro" id="IPR003313">
    <property type="entry name" value="AraC-bd"/>
</dbReference>
<dbReference type="GO" id="GO:0003700">
    <property type="term" value="F:DNA-binding transcription factor activity"/>
    <property type="evidence" value="ECO:0007669"/>
    <property type="project" value="InterPro"/>
</dbReference>
<dbReference type="InterPro" id="IPR014710">
    <property type="entry name" value="RmlC-like_jellyroll"/>
</dbReference>
<dbReference type="SUPFAM" id="SSF51215">
    <property type="entry name" value="Regulatory protein AraC"/>
    <property type="match status" value="1"/>
</dbReference>
<keyword evidence="1" id="KW-0805">Transcription regulation</keyword>
<dbReference type="SMART" id="SM00342">
    <property type="entry name" value="HTH_ARAC"/>
    <property type="match status" value="1"/>
</dbReference>
<dbReference type="Gene3D" id="2.60.120.10">
    <property type="entry name" value="Jelly Rolls"/>
    <property type="match status" value="1"/>
</dbReference>
<feature type="domain" description="HTH araC/xylS-type" evidence="4">
    <location>
        <begin position="261"/>
        <end position="359"/>
    </location>
</feature>
<accession>A0A4Q2K9H5</accession>
<dbReference type="InterPro" id="IPR018062">
    <property type="entry name" value="HTH_AraC-typ_CS"/>
</dbReference>
<dbReference type="SUPFAM" id="SSF46689">
    <property type="entry name" value="Homeodomain-like"/>
    <property type="match status" value="2"/>
</dbReference>
<dbReference type="InterPro" id="IPR037923">
    <property type="entry name" value="HTH-like"/>
</dbReference>
<dbReference type="InterPro" id="IPR009057">
    <property type="entry name" value="Homeodomain-like_sf"/>
</dbReference>
<evidence type="ECO:0000313" key="5">
    <source>
        <dbReference type="EMBL" id="RXZ61225.1"/>
    </source>
</evidence>
<evidence type="ECO:0000313" key="6">
    <source>
        <dbReference type="Proteomes" id="UP000291269"/>
    </source>
</evidence>
<sequence length="364" mass="43222">MYNMNIAKDTQRNIFTALLSFIFFPSSLNFHLDFIIRMWYDYSINKPLYCINVSNARLNMYPKKLPNHTTETFRLEERLPDNTSIRKAYYHKDDYPINMHSHNFYEINIVVEGNGVHYIEDNLCLAKPGDVFAIPPKNRHGYWSENDLNIFHLLLPHYVLEKYSDELEKFSGYHTLFEIEPYIRKNYDESIFLHLTEEQLARLRPEMENILYDLQQEESEESNLIFEMRAILLICTLSRLIDTDYRMQLPDTTQPDALSIVKTIEYMRKEFSEKISIDDLARKANMSRSTYLRRFTAICKTTPTEYLAEIRIKKACELLKNANLSVTDVAQACGFFDCSHFIRVFSKYRGTTPRNYRQTILTRF</sequence>
<evidence type="ECO:0000259" key="4">
    <source>
        <dbReference type="PROSITE" id="PS01124"/>
    </source>
</evidence>
<dbReference type="AlphaFoldDB" id="A0A4Q2K9H5"/>
<dbReference type="PROSITE" id="PS01124">
    <property type="entry name" value="HTH_ARAC_FAMILY_2"/>
    <property type="match status" value="1"/>
</dbReference>
<dbReference type="InterPro" id="IPR018060">
    <property type="entry name" value="HTH_AraC"/>
</dbReference>
<keyword evidence="3" id="KW-0804">Transcription</keyword>
<evidence type="ECO:0000256" key="2">
    <source>
        <dbReference type="ARBA" id="ARBA00023125"/>
    </source>
</evidence>
<protein>
    <submittedName>
        <fullName evidence="5">AraC family transcriptional regulator</fullName>
    </submittedName>
</protein>
<dbReference type="PANTHER" id="PTHR43280">
    <property type="entry name" value="ARAC-FAMILY TRANSCRIPTIONAL REGULATOR"/>
    <property type="match status" value="1"/>
</dbReference>
<dbReference type="OrthoDB" id="9791615at2"/>
<keyword evidence="2" id="KW-0238">DNA-binding</keyword>
<reference evidence="5 6" key="1">
    <citation type="journal article" date="2019" name="Gut">
        <title>Antibiotics-induced monodominance of a novel gut bacterial order.</title>
        <authorList>
            <person name="Hildebrand F."/>
            <person name="Moitinho-Silva L."/>
            <person name="Blasche S."/>
            <person name="Jahn M.T."/>
            <person name="Gossmann T.I."/>
            <person name="Heuerta-Cepas J."/>
            <person name="Hercog R."/>
            <person name="Luetge M."/>
            <person name="Bahram M."/>
            <person name="Pryszlak A."/>
            <person name="Alves R.J."/>
            <person name="Waszak S.M."/>
            <person name="Zhu A."/>
            <person name="Ye L."/>
            <person name="Costea P.I."/>
            <person name="Aalvink S."/>
            <person name="Belzer C."/>
            <person name="Forslund S.K."/>
            <person name="Sunagawa S."/>
            <person name="Hentschel U."/>
            <person name="Merten C."/>
            <person name="Patil K.R."/>
            <person name="Benes V."/>
            <person name="Bork P."/>
        </authorList>
    </citation>
    <scope>NUCLEOTIDE SEQUENCE [LARGE SCALE GENOMIC DNA]</scope>
    <source>
        <strain evidence="5 6">HDS1380</strain>
    </source>
</reference>
<dbReference type="EMBL" id="SDOZ01000002">
    <property type="protein sequence ID" value="RXZ61225.1"/>
    <property type="molecule type" value="Genomic_DNA"/>
</dbReference>
<dbReference type="Gene3D" id="1.10.10.60">
    <property type="entry name" value="Homeodomain-like"/>
    <property type="match status" value="2"/>
</dbReference>
<evidence type="ECO:0000256" key="3">
    <source>
        <dbReference type="ARBA" id="ARBA00023163"/>
    </source>
</evidence>